<keyword evidence="3 4" id="KW-0012">Acyltransferase</keyword>
<feature type="domain" description="N-acetyltransferase" evidence="5">
    <location>
        <begin position="162"/>
        <end position="315"/>
    </location>
</feature>
<comment type="catalytic activity">
    <reaction evidence="4">
        <text>1D-myo-inositol 2-(L-cysteinylamino)-2-deoxy-alpha-D-glucopyranoside + acetyl-CoA = mycothiol + CoA + H(+)</text>
        <dbReference type="Rhea" id="RHEA:26172"/>
        <dbReference type="ChEBI" id="CHEBI:15378"/>
        <dbReference type="ChEBI" id="CHEBI:16768"/>
        <dbReference type="ChEBI" id="CHEBI:57287"/>
        <dbReference type="ChEBI" id="CHEBI:57288"/>
        <dbReference type="ChEBI" id="CHEBI:58887"/>
        <dbReference type="EC" id="2.3.1.189"/>
    </reaction>
</comment>
<dbReference type="PANTHER" id="PTHR43877">
    <property type="entry name" value="AMINOALKYLPHOSPHONATE N-ACETYLTRANSFERASE-RELATED-RELATED"/>
    <property type="match status" value="1"/>
</dbReference>
<dbReference type="EMBL" id="JAKFHA010000002">
    <property type="protein sequence ID" value="MCF2526856.1"/>
    <property type="molecule type" value="Genomic_DNA"/>
</dbReference>
<dbReference type="PROSITE" id="PS51186">
    <property type="entry name" value="GNAT"/>
    <property type="match status" value="2"/>
</dbReference>
<comment type="subunit">
    <text evidence="4">Monomer.</text>
</comment>
<dbReference type="CDD" id="cd04301">
    <property type="entry name" value="NAT_SF"/>
    <property type="match status" value="2"/>
</dbReference>
<dbReference type="NCBIfam" id="TIGR03448">
    <property type="entry name" value="mycothiol_MshD"/>
    <property type="match status" value="1"/>
</dbReference>
<keyword evidence="2 4" id="KW-0677">Repeat</keyword>
<feature type="binding site" evidence="4">
    <location>
        <begin position="253"/>
        <end position="259"/>
    </location>
    <ligand>
        <name>acetyl-CoA</name>
        <dbReference type="ChEBI" id="CHEBI:57288"/>
        <label>2</label>
    </ligand>
</feature>
<comment type="caution">
    <text evidence="4">Lacks conserved residue(s) required for the propagation of feature annotation.</text>
</comment>
<accession>A0AA41PW82</accession>
<dbReference type="SUPFAM" id="SSF55729">
    <property type="entry name" value="Acyl-CoA N-acyltransferases (Nat)"/>
    <property type="match status" value="1"/>
</dbReference>
<dbReference type="PIRSF" id="PIRSF021524">
    <property type="entry name" value="MSH_acetyltransferase"/>
    <property type="match status" value="1"/>
</dbReference>
<reference evidence="6" key="1">
    <citation type="submission" date="2022-01" db="EMBL/GenBank/DDBJ databases">
        <title>Genome-Based Taxonomic Classification of the Phylum Actinobacteria.</title>
        <authorList>
            <person name="Gao Y."/>
        </authorList>
    </citation>
    <scope>NUCLEOTIDE SEQUENCE</scope>
    <source>
        <strain evidence="6">KLBMP 8922</strain>
    </source>
</reference>
<keyword evidence="1 4" id="KW-0808">Transferase</keyword>
<gene>
    <name evidence="4 6" type="primary">mshD</name>
    <name evidence="6" type="ORF">LZ495_06440</name>
</gene>
<dbReference type="AlphaFoldDB" id="A0AA41PW82"/>
<comment type="caution">
    <text evidence="6">The sequence shown here is derived from an EMBL/GenBank/DDBJ whole genome shotgun (WGS) entry which is preliminary data.</text>
</comment>
<feature type="binding site" evidence="4">
    <location>
        <position position="285"/>
    </location>
    <ligand>
        <name>1D-myo-inositol 2-(L-cysteinylamino)-2-deoxy-alpha-D-glucopyranoside</name>
        <dbReference type="ChEBI" id="CHEBI:58887"/>
    </ligand>
</feature>
<dbReference type="EC" id="2.3.1.189" evidence="4"/>
<dbReference type="GO" id="GO:0010125">
    <property type="term" value="P:mycothiol biosynthetic process"/>
    <property type="evidence" value="ECO:0007669"/>
    <property type="project" value="UniProtKB-UniRule"/>
</dbReference>
<keyword evidence="7" id="KW-1185">Reference proteome</keyword>
<feature type="binding site" evidence="4">
    <location>
        <begin position="246"/>
        <end position="248"/>
    </location>
    <ligand>
        <name>acetyl-CoA</name>
        <dbReference type="ChEBI" id="CHEBI:57288"/>
        <label>2</label>
    </ligand>
</feature>
<feature type="binding site" evidence="4">
    <location>
        <begin position="84"/>
        <end position="86"/>
    </location>
    <ligand>
        <name>acetyl-CoA</name>
        <dbReference type="ChEBI" id="CHEBI:57288"/>
        <label>1</label>
    </ligand>
</feature>
<dbReference type="RefSeq" id="WP_235050984.1">
    <property type="nucleotide sequence ID" value="NZ_JAKFHA010000002.1"/>
</dbReference>
<dbReference type="InterPro" id="IPR017813">
    <property type="entry name" value="Mycothiol_AcTrfase"/>
</dbReference>
<feature type="binding site" evidence="4">
    <location>
        <position position="229"/>
    </location>
    <ligand>
        <name>1D-myo-inositol 2-(L-cysteinylamino)-2-deoxy-alpha-D-glucopyranoside</name>
        <dbReference type="ChEBI" id="CHEBI:58887"/>
    </ligand>
</feature>
<evidence type="ECO:0000313" key="7">
    <source>
        <dbReference type="Proteomes" id="UP001165378"/>
    </source>
</evidence>
<feature type="domain" description="N-acetyltransferase" evidence="5">
    <location>
        <begin position="6"/>
        <end position="150"/>
    </location>
</feature>
<sequence length="315" mass="33047">MVHADVVIEGADRADAAAVAAVLAAAGEAARVDGVAPLSEQTLLELRHGAPGARELLARRGDGAVVGYAHLEVSDADEGPSGELFVAPGARGAGVGRRLAAALVGEARERDADGRLRVWAHGKLPAADHLAAEAGFAAFRELWQMRRDVDLPVPETARPAGVSVRTFVPGRDDEAWLAVNAKAFAHHPEQGSWTQDDLSRRIAEPWFDPAGFFLAEDESGRLIGFHWTKVHAAAGGEGPLGEVYVVGVDPSAQGSGLGKLLTAVGLTHLAQTEAGGGPLAEVLLYVDADNEAAVSVYTRLGFRVHTVDVMYRLEG</sequence>
<comment type="similarity">
    <text evidence="4">Belongs to the acetyltransferase family. MshD subfamily.</text>
</comment>
<dbReference type="HAMAP" id="MF_01698">
    <property type="entry name" value="MshD"/>
    <property type="match status" value="1"/>
</dbReference>
<evidence type="ECO:0000256" key="3">
    <source>
        <dbReference type="ARBA" id="ARBA00023315"/>
    </source>
</evidence>
<comment type="function">
    <text evidence="4">Catalyzes the transfer of acetyl from acetyl-CoA to desacetylmycothiol (Cys-GlcN-Ins) to form mycothiol.</text>
</comment>
<feature type="binding site" evidence="4">
    <location>
        <position position="242"/>
    </location>
    <ligand>
        <name>1D-myo-inositol 2-(L-cysteinylamino)-2-deoxy-alpha-D-glucopyranoside</name>
        <dbReference type="ChEBI" id="CHEBI:58887"/>
    </ligand>
</feature>
<feature type="binding site" evidence="4">
    <location>
        <position position="189"/>
    </location>
    <ligand>
        <name>1D-myo-inositol 2-(L-cysteinylamino)-2-deoxy-alpha-D-glucopyranoside</name>
        <dbReference type="ChEBI" id="CHEBI:58887"/>
    </ligand>
</feature>
<evidence type="ECO:0000256" key="4">
    <source>
        <dbReference type="HAMAP-Rule" id="MF_01698"/>
    </source>
</evidence>
<dbReference type="Pfam" id="PF00583">
    <property type="entry name" value="Acetyltransf_1"/>
    <property type="match status" value="2"/>
</dbReference>
<evidence type="ECO:0000259" key="5">
    <source>
        <dbReference type="PROSITE" id="PS51186"/>
    </source>
</evidence>
<dbReference type="InterPro" id="IPR016181">
    <property type="entry name" value="Acyl_CoA_acyltransferase"/>
</dbReference>
<name>A0AA41PW82_9ACTN</name>
<feature type="binding site" evidence="4">
    <location>
        <position position="40"/>
    </location>
    <ligand>
        <name>1D-myo-inositol 2-(L-cysteinylamino)-2-deoxy-alpha-D-glucopyranoside</name>
        <dbReference type="ChEBI" id="CHEBI:58887"/>
    </ligand>
</feature>
<dbReference type="GO" id="GO:0035447">
    <property type="term" value="F:mycothiol synthase activity"/>
    <property type="evidence" value="ECO:0007669"/>
    <property type="project" value="UniProtKB-UniRule"/>
</dbReference>
<evidence type="ECO:0000313" key="6">
    <source>
        <dbReference type="EMBL" id="MCF2526856.1"/>
    </source>
</evidence>
<dbReference type="Proteomes" id="UP001165378">
    <property type="component" value="Unassembled WGS sequence"/>
</dbReference>
<evidence type="ECO:0000256" key="2">
    <source>
        <dbReference type="ARBA" id="ARBA00022737"/>
    </source>
</evidence>
<dbReference type="Gene3D" id="3.40.630.30">
    <property type="match status" value="1"/>
</dbReference>
<organism evidence="6 7">
    <name type="scientific">Yinghuangia soli</name>
    <dbReference type="NCBI Taxonomy" id="2908204"/>
    <lineage>
        <taxon>Bacteria</taxon>
        <taxon>Bacillati</taxon>
        <taxon>Actinomycetota</taxon>
        <taxon>Actinomycetes</taxon>
        <taxon>Kitasatosporales</taxon>
        <taxon>Streptomycetaceae</taxon>
        <taxon>Yinghuangia</taxon>
    </lineage>
</organism>
<dbReference type="InterPro" id="IPR050832">
    <property type="entry name" value="Bact_Acetyltransf"/>
</dbReference>
<proteinExistence type="inferred from homology"/>
<evidence type="ECO:0000256" key="1">
    <source>
        <dbReference type="ARBA" id="ARBA00022679"/>
    </source>
</evidence>
<protein>
    <recommendedName>
        <fullName evidence="4">Mycothiol acetyltransferase</fullName>
        <shortName evidence="4">MSH acetyltransferase</shortName>
        <ecNumber evidence="4">2.3.1.189</ecNumber>
    </recommendedName>
    <alternativeName>
        <fullName evidence="4">Mycothiol synthase</fullName>
    </alternativeName>
</protein>
<dbReference type="InterPro" id="IPR000182">
    <property type="entry name" value="GNAT_dom"/>
</dbReference>